<keyword evidence="5" id="KW-0378">Hydrolase</keyword>
<evidence type="ECO:0000256" key="5">
    <source>
        <dbReference type="ARBA" id="ARBA00022801"/>
    </source>
</evidence>
<evidence type="ECO:0000259" key="14">
    <source>
        <dbReference type="Pfam" id="PF00850"/>
    </source>
</evidence>
<dbReference type="GO" id="GO:0040029">
    <property type="term" value="P:epigenetic regulation of gene expression"/>
    <property type="evidence" value="ECO:0007669"/>
    <property type="project" value="TreeGrafter"/>
</dbReference>
<evidence type="ECO:0000256" key="12">
    <source>
        <dbReference type="ARBA" id="ARBA00065154"/>
    </source>
</evidence>
<dbReference type="FunFam" id="3.40.800.20:FF:000009">
    <property type="entry name" value="Histone deacetylase 11"/>
    <property type="match status" value="1"/>
</dbReference>
<sequence length="355" mass="39890">MDSLKYSEPGSSATAQNDDEIDLMKRRRIVRDSNLHAEVKPHQCPIVYSNKYNISFWKLEKLHPFDSQKWGHIYDMLVESGQLSSDAVIEPREATKDDLQIIHTKSYLCSLNCSVAVAAIVEVPIVAFMPHCLVESKLLRPMSYFWGGTVIAARLALQRGWSINIGGGFHHARSTCGGGFSVYADINLALTFLFLEGKIEKAMIVDLDAHQGNGHERDFTEDDRVYIFDMYNFEIYPRDQKAKKGISREIKLISGTRDSEYLDLLEEGLTAALDEFVPDILVYNAGTDSLIGDPLGLLRITPEGIIRRDEIVFTFAHQRSIPIVMVTSGGYLKKSAKVIADSILNLDEKELIKLC</sequence>
<comment type="caution">
    <text evidence="15">The sequence shown here is derived from an EMBL/GenBank/DDBJ whole genome shotgun (WGS) entry which is preliminary data.</text>
</comment>
<dbReference type="InterPro" id="IPR000286">
    <property type="entry name" value="HDACs"/>
</dbReference>
<dbReference type="PANTHER" id="PTHR10625:SF23">
    <property type="entry name" value="HISTONE DEACETYLASE 11"/>
    <property type="match status" value="1"/>
</dbReference>
<comment type="catalytic activity">
    <reaction evidence="10">
        <text>N(6)-acetyl-L-lysyl-[histone] + H2O = L-lysyl-[histone] + acetate</text>
        <dbReference type="Rhea" id="RHEA:58196"/>
        <dbReference type="Rhea" id="RHEA-COMP:9845"/>
        <dbReference type="Rhea" id="RHEA-COMP:11338"/>
        <dbReference type="ChEBI" id="CHEBI:15377"/>
        <dbReference type="ChEBI" id="CHEBI:29969"/>
        <dbReference type="ChEBI" id="CHEBI:30089"/>
        <dbReference type="ChEBI" id="CHEBI:61930"/>
        <dbReference type="EC" id="3.5.1.98"/>
    </reaction>
</comment>
<reference evidence="15" key="1">
    <citation type="submission" date="2022-01" db="EMBL/GenBank/DDBJ databases">
        <title>Genome Sequence Resource for Two Populations of Ditylenchus destructor, the Migratory Endoparasitic Phytonematode.</title>
        <authorList>
            <person name="Zhang H."/>
            <person name="Lin R."/>
            <person name="Xie B."/>
        </authorList>
    </citation>
    <scope>NUCLEOTIDE SEQUENCE</scope>
    <source>
        <strain evidence="15">BazhouSP</strain>
    </source>
</reference>
<dbReference type="AlphaFoldDB" id="A0AAD4NDA9"/>
<name>A0AAD4NDA9_9BILA</name>
<keyword evidence="9" id="KW-0539">Nucleus</keyword>
<feature type="domain" description="Histone deacetylase" evidence="14">
    <location>
        <begin position="63"/>
        <end position="344"/>
    </location>
</feature>
<evidence type="ECO:0000256" key="11">
    <source>
        <dbReference type="ARBA" id="ARBA00059784"/>
    </source>
</evidence>
<dbReference type="Pfam" id="PF00850">
    <property type="entry name" value="Hist_deacetyl"/>
    <property type="match status" value="1"/>
</dbReference>
<dbReference type="GO" id="GO:0000118">
    <property type="term" value="C:histone deacetylase complex"/>
    <property type="evidence" value="ECO:0007669"/>
    <property type="project" value="TreeGrafter"/>
</dbReference>
<comment type="subunit">
    <text evidence="12">Interacts with HDAC6.</text>
</comment>
<evidence type="ECO:0000256" key="10">
    <source>
        <dbReference type="ARBA" id="ARBA00048287"/>
    </source>
</evidence>
<evidence type="ECO:0000256" key="3">
    <source>
        <dbReference type="ARBA" id="ARBA00012111"/>
    </source>
</evidence>
<protein>
    <recommendedName>
        <fullName evidence="13">Histone deacetylase 11</fullName>
        <ecNumber evidence="3">3.5.1.98</ecNumber>
    </recommendedName>
</protein>
<evidence type="ECO:0000256" key="2">
    <source>
        <dbReference type="ARBA" id="ARBA00005947"/>
    </source>
</evidence>
<dbReference type="GO" id="GO:0141221">
    <property type="term" value="F:histone deacetylase activity, hydrolytic mechanism"/>
    <property type="evidence" value="ECO:0007669"/>
    <property type="project" value="UniProtKB-EC"/>
</dbReference>
<proteinExistence type="inferred from homology"/>
<dbReference type="InterPro" id="IPR023696">
    <property type="entry name" value="Ureohydrolase_dom_sf"/>
</dbReference>
<evidence type="ECO:0000256" key="7">
    <source>
        <dbReference type="ARBA" id="ARBA00023015"/>
    </source>
</evidence>
<comment type="subcellular location">
    <subcellularLocation>
        <location evidence="1">Nucleus</location>
    </subcellularLocation>
</comment>
<evidence type="ECO:0000256" key="4">
    <source>
        <dbReference type="ARBA" id="ARBA00022491"/>
    </source>
</evidence>
<dbReference type="PRINTS" id="PR01270">
    <property type="entry name" value="HDASUPER"/>
</dbReference>
<evidence type="ECO:0000313" key="16">
    <source>
        <dbReference type="Proteomes" id="UP001201812"/>
    </source>
</evidence>
<evidence type="ECO:0000256" key="6">
    <source>
        <dbReference type="ARBA" id="ARBA00022853"/>
    </source>
</evidence>
<evidence type="ECO:0000256" key="1">
    <source>
        <dbReference type="ARBA" id="ARBA00004123"/>
    </source>
</evidence>
<dbReference type="InterPro" id="IPR044150">
    <property type="entry name" value="HDAC_classIV"/>
</dbReference>
<keyword evidence="7" id="KW-0805">Transcription regulation</keyword>
<keyword evidence="4" id="KW-0678">Repressor</keyword>
<dbReference type="EMBL" id="JAKKPZ010000003">
    <property type="protein sequence ID" value="KAI1723979.1"/>
    <property type="molecule type" value="Genomic_DNA"/>
</dbReference>
<gene>
    <name evidence="15" type="ORF">DdX_04165</name>
</gene>
<keyword evidence="6" id="KW-0156">Chromatin regulator</keyword>
<dbReference type="Gene3D" id="3.40.800.20">
    <property type="entry name" value="Histone deacetylase domain"/>
    <property type="match status" value="1"/>
</dbReference>
<dbReference type="Proteomes" id="UP001201812">
    <property type="component" value="Unassembled WGS sequence"/>
</dbReference>
<accession>A0AAD4NDA9</accession>
<evidence type="ECO:0000256" key="8">
    <source>
        <dbReference type="ARBA" id="ARBA00023163"/>
    </source>
</evidence>
<comment type="function">
    <text evidence="11">Responsible for the deacetylation of lysine residues on the N-terminal part of the core histones (H2A, H2B, H3 and H4). Histone deacetylation gives a tag for epigenetic repression and plays an important role in transcriptional regulation, cell cycle progression and developmental events. Histone deacetylases act via the formation of large multiprotein complexes.</text>
</comment>
<dbReference type="SUPFAM" id="SSF52768">
    <property type="entry name" value="Arginase/deacetylase"/>
    <property type="match status" value="1"/>
</dbReference>
<evidence type="ECO:0000256" key="9">
    <source>
        <dbReference type="ARBA" id="ARBA00023242"/>
    </source>
</evidence>
<dbReference type="InterPro" id="IPR037138">
    <property type="entry name" value="His_deacetylse_dom_sf"/>
</dbReference>
<evidence type="ECO:0000256" key="13">
    <source>
        <dbReference type="ARBA" id="ARBA00072450"/>
    </source>
</evidence>
<dbReference type="PANTHER" id="PTHR10625">
    <property type="entry name" value="HISTONE DEACETYLASE HDAC1-RELATED"/>
    <property type="match status" value="1"/>
</dbReference>
<keyword evidence="8" id="KW-0804">Transcription</keyword>
<keyword evidence="16" id="KW-1185">Reference proteome</keyword>
<organism evidence="15 16">
    <name type="scientific">Ditylenchus destructor</name>
    <dbReference type="NCBI Taxonomy" id="166010"/>
    <lineage>
        <taxon>Eukaryota</taxon>
        <taxon>Metazoa</taxon>
        <taxon>Ecdysozoa</taxon>
        <taxon>Nematoda</taxon>
        <taxon>Chromadorea</taxon>
        <taxon>Rhabditida</taxon>
        <taxon>Tylenchina</taxon>
        <taxon>Tylenchomorpha</taxon>
        <taxon>Sphaerularioidea</taxon>
        <taxon>Anguinidae</taxon>
        <taxon>Anguininae</taxon>
        <taxon>Ditylenchus</taxon>
    </lineage>
</organism>
<dbReference type="EC" id="3.5.1.98" evidence="3"/>
<dbReference type="InterPro" id="IPR023801">
    <property type="entry name" value="His_deacetylse_dom"/>
</dbReference>
<comment type="similarity">
    <text evidence="2">Belongs to the histone deacetylase family.</text>
</comment>
<dbReference type="CDD" id="cd09993">
    <property type="entry name" value="HDAC_classIV"/>
    <property type="match status" value="1"/>
</dbReference>
<evidence type="ECO:0000313" key="15">
    <source>
        <dbReference type="EMBL" id="KAI1723979.1"/>
    </source>
</evidence>